<dbReference type="PANTHER" id="PTHR32125">
    <property type="entry name" value="2-C-METHYL-D-ERYTHRITOL 4-PHOSPHATE CYTIDYLYLTRANSFERASE, CHLOROPLASTIC"/>
    <property type="match status" value="1"/>
</dbReference>
<protein>
    <submittedName>
        <fullName evidence="3">2-C-methyl-D-erythritol 4-phosphate cytidylyltransferase</fullName>
    </submittedName>
</protein>
<dbReference type="InterPro" id="IPR034683">
    <property type="entry name" value="IspD/TarI"/>
</dbReference>
<accession>A0A1F4UAT1</accession>
<dbReference type="PANTHER" id="PTHR32125:SF4">
    <property type="entry name" value="2-C-METHYL-D-ERYTHRITOL 4-PHOSPHATE CYTIDYLYLTRANSFERASE, CHLOROPLASTIC"/>
    <property type="match status" value="1"/>
</dbReference>
<evidence type="ECO:0000313" key="3">
    <source>
        <dbReference type="EMBL" id="OGC41960.1"/>
    </source>
</evidence>
<keyword evidence="2 3" id="KW-0548">Nucleotidyltransferase</keyword>
<dbReference type="Gene3D" id="3.90.550.10">
    <property type="entry name" value="Spore Coat Polysaccharide Biosynthesis Protein SpsA, Chain A"/>
    <property type="match status" value="1"/>
</dbReference>
<dbReference type="GO" id="GO:0050518">
    <property type="term" value="F:2-C-methyl-D-erythritol 4-phosphate cytidylyltransferase activity"/>
    <property type="evidence" value="ECO:0007669"/>
    <property type="project" value="InterPro"/>
</dbReference>
<organism evidence="3 4">
    <name type="scientific">candidate division WOR-3 bacterium RBG_13_43_14</name>
    <dbReference type="NCBI Taxonomy" id="1802590"/>
    <lineage>
        <taxon>Bacteria</taxon>
        <taxon>Bacteria division WOR-3</taxon>
    </lineage>
</organism>
<dbReference type="SUPFAM" id="SSF53448">
    <property type="entry name" value="Nucleotide-diphospho-sugar transferases"/>
    <property type="match status" value="1"/>
</dbReference>
<proteinExistence type="predicted"/>
<dbReference type="InterPro" id="IPR001228">
    <property type="entry name" value="IspD"/>
</dbReference>
<dbReference type="CDD" id="cd02516">
    <property type="entry name" value="CDP-ME_synthetase"/>
    <property type="match status" value="1"/>
</dbReference>
<sequence>MPAFALIMAAGKGQRYGSYKQFIDLNDQVLVCHVINIFGKCKNIKKIILVVPRKKITYVKKLMKNNGFSYIKVIAGGKRRQDSVYNGLKTLGDRKGIAVVHDCVRPIIRRSTIERGIKLCKKYHAVIMGTPITDTVKLVSSNKVIKTIDRKHLFLTQTPQFFDLKILRKAYDTADPMIEYTDEAALLESAGLPVYLFKGDRLNIKITYRKDLQLISHLL</sequence>
<evidence type="ECO:0000313" key="4">
    <source>
        <dbReference type="Proteomes" id="UP000177025"/>
    </source>
</evidence>
<name>A0A1F4UAT1_UNCW3</name>
<keyword evidence="1 3" id="KW-0808">Transferase</keyword>
<dbReference type="GO" id="GO:0008299">
    <property type="term" value="P:isoprenoid biosynthetic process"/>
    <property type="evidence" value="ECO:0007669"/>
    <property type="project" value="InterPro"/>
</dbReference>
<dbReference type="InterPro" id="IPR029044">
    <property type="entry name" value="Nucleotide-diphossugar_trans"/>
</dbReference>
<dbReference type="AlphaFoldDB" id="A0A1F4UAT1"/>
<dbReference type="NCBIfam" id="TIGR00453">
    <property type="entry name" value="ispD"/>
    <property type="match status" value="1"/>
</dbReference>
<gene>
    <name evidence="3" type="ORF">A2Y85_06495</name>
</gene>
<evidence type="ECO:0000256" key="1">
    <source>
        <dbReference type="ARBA" id="ARBA00022679"/>
    </source>
</evidence>
<reference evidence="3 4" key="1">
    <citation type="journal article" date="2016" name="Nat. Commun.">
        <title>Thousands of microbial genomes shed light on interconnected biogeochemical processes in an aquifer system.</title>
        <authorList>
            <person name="Anantharaman K."/>
            <person name="Brown C.T."/>
            <person name="Hug L.A."/>
            <person name="Sharon I."/>
            <person name="Castelle C.J."/>
            <person name="Probst A.J."/>
            <person name="Thomas B.C."/>
            <person name="Singh A."/>
            <person name="Wilkins M.J."/>
            <person name="Karaoz U."/>
            <person name="Brodie E.L."/>
            <person name="Williams K.H."/>
            <person name="Hubbard S.S."/>
            <person name="Banfield J.F."/>
        </authorList>
    </citation>
    <scope>NUCLEOTIDE SEQUENCE [LARGE SCALE GENOMIC DNA]</scope>
</reference>
<dbReference type="Proteomes" id="UP000177025">
    <property type="component" value="Unassembled WGS sequence"/>
</dbReference>
<dbReference type="Pfam" id="PF01128">
    <property type="entry name" value="IspD"/>
    <property type="match status" value="1"/>
</dbReference>
<dbReference type="FunFam" id="3.90.550.10:FF:000003">
    <property type="entry name" value="2-C-methyl-D-erythritol 4-phosphate cytidylyltransferase"/>
    <property type="match status" value="1"/>
</dbReference>
<dbReference type="InterPro" id="IPR050088">
    <property type="entry name" value="IspD/TarI_cytidylyltransf_bact"/>
</dbReference>
<evidence type="ECO:0000256" key="2">
    <source>
        <dbReference type="ARBA" id="ARBA00022695"/>
    </source>
</evidence>
<comment type="caution">
    <text evidence="3">The sequence shown here is derived from an EMBL/GenBank/DDBJ whole genome shotgun (WGS) entry which is preliminary data.</text>
</comment>
<dbReference type="EMBL" id="MEUM01000088">
    <property type="protein sequence ID" value="OGC41960.1"/>
    <property type="molecule type" value="Genomic_DNA"/>
</dbReference>